<dbReference type="PANTHER" id="PTHR36834">
    <property type="entry name" value="MEMBRANE PROTEIN-RELATED"/>
    <property type="match status" value="1"/>
</dbReference>
<comment type="caution">
    <text evidence="3">The sequence shown here is derived from an EMBL/GenBank/DDBJ whole genome shotgun (WGS) entry which is preliminary data.</text>
</comment>
<dbReference type="InterPro" id="IPR006976">
    <property type="entry name" value="VanZ-like"/>
</dbReference>
<dbReference type="RefSeq" id="WP_277644958.1">
    <property type="nucleotide sequence ID" value="NZ_JALBUR010000004.1"/>
</dbReference>
<feature type="domain" description="VanZ-like" evidence="2">
    <location>
        <begin position="40"/>
        <end position="153"/>
    </location>
</feature>
<organism evidence="3 4">
    <name type="scientific">Grylomicrobium aquisgranensis</name>
    <dbReference type="NCBI Taxonomy" id="2926318"/>
    <lineage>
        <taxon>Bacteria</taxon>
        <taxon>Bacillati</taxon>
        <taxon>Bacillota</taxon>
        <taxon>Erysipelotrichia</taxon>
        <taxon>Erysipelotrichales</taxon>
        <taxon>Erysipelotrichaceae</taxon>
        <taxon>Grylomicrobium</taxon>
    </lineage>
</organism>
<evidence type="ECO:0000313" key="3">
    <source>
        <dbReference type="EMBL" id="MDX8418999.1"/>
    </source>
</evidence>
<feature type="transmembrane region" description="Helical" evidence="1">
    <location>
        <begin position="136"/>
        <end position="153"/>
    </location>
</feature>
<protein>
    <submittedName>
        <fullName evidence="3">VanZ family protein</fullName>
    </submittedName>
</protein>
<gene>
    <name evidence="3" type="ORF">MOZ60_02695</name>
</gene>
<keyword evidence="1" id="KW-1133">Transmembrane helix</keyword>
<feature type="transmembrane region" description="Helical" evidence="1">
    <location>
        <begin position="6"/>
        <end position="25"/>
    </location>
</feature>
<dbReference type="Proteomes" id="UP001286174">
    <property type="component" value="Unassembled WGS sequence"/>
</dbReference>
<dbReference type="PANTHER" id="PTHR36834:SF1">
    <property type="entry name" value="INTEGRAL MEMBRANE PROTEIN"/>
    <property type="match status" value="1"/>
</dbReference>
<name>A0AB35U2U4_9FIRM</name>
<proteinExistence type="predicted"/>
<dbReference type="EMBL" id="JALBUR010000004">
    <property type="protein sequence ID" value="MDX8418999.1"/>
    <property type="molecule type" value="Genomic_DNA"/>
</dbReference>
<evidence type="ECO:0000256" key="1">
    <source>
        <dbReference type="SAM" id="Phobius"/>
    </source>
</evidence>
<sequence length="164" mass="19082">MYTAVKYIDCLILLGLYLFFFLPRLKGQPKKNILLKSIYYLYLCIVFYGTLAPIVPTFDAPSINLIPFRDYFFAYGDYHRQIILNILLFMPMGFFMAWHRRKSILSTTLICAAISFAIEVLQPWITINRVCDITDLITNTFGALLGCLLYRAFHRFLDAHNVLS</sequence>
<feature type="transmembrane region" description="Helical" evidence="1">
    <location>
        <begin position="37"/>
        <end position="58"/>
    </location>
</feature>
<reference evidence="3 4" key="1">
    <citation type="submission" date="2022-03" db="EMBL/GenBank/DDBJ databases">
        <title>Novel taxa within the pig intestine.</title>
        <authorList>
            <person name="Wylensek D."/>
            <person name="Bishof K."/>
            <person name="Afrizal A."/>
            <person name="Clavel T."/>
        </authorList>
    </citation>
    <scope>NUCLEOTIDE SEQUENCE [LARGE SCALE GENOMIC DNA]</scope>
    <source>
        <strain evidence="3 4">CLA-KB-P133</strain>
    </source>
</reference>
<feature type="transmembrane region" description="Helical" evidence="1">
    <location>
        <begin position="78"/>
        <end position="97"/>
    </location>
</feature>
<keyword evidence="4" id="KW-1185">Reference proteome</keyword>
<dbReference type="AlphaFoldDB" id="A0AB35U2U4"/>
<keyword evidence="1" id="KW-0812">Transmembrane</keyword>
<evidence type="ECO:0000313" key="4">
    <source>
        <dbReference type="Proteomes" id="UP001286174"/>
    </source>
</evidence>
<keyword evidence="1" id="KW-0472">Membrane</keyword>
<accession>A0AB35U2U4</accession>
<evidence type="ECO:0000259" key="2">
    <source>
        <dbReference type="Pfam" id="PF04892"/>
    </source>
</evidence>
<dbReference type="Pfam" id="PF04892">
    <property type="entry name" value="VanZ"/>
    <property type="match status" value="1"/>
</dbReference>
<feature type="transmembrane region" description="Helical" evidence="1">
    <location>
        <begin position="104"/>
        <end position="124"/>
    </location>
</feature>
<dbReference type="InterPro" id="IPR053150">
    <property type="entry name" value="Teicoplanin_resist-assoc"/>
</dbReference>